<reference evidence="7" key="2">
    <citation type="submission" date="2021-01" db="EMBL/GenBank/DDBJ databases">
        <authorList>
            <person name="Schikora-Tamarit M.A."/>
        </authorList>
    </citation>
    <scope>NUCLEOTIDE SEQUENCE</scope>
    <source>
        <strain evidence="7">CBS2887</strain>
    </source>
</reference>
<evidence type="ECO:0000256" key="3">
    <source>
        <dbReference type="ARBA" id="ARBA00022737"/>
    </source>
</evidence>
<name>A0A9P8TQV1_WICPI</name>
<dbReference type="InterPro" id="IPR011990">
    <property type="entry name" value="TPR-like_helical_dom_sf"/>
</dbReference>
<accession>A0A9P8TQV1</accession>
<gene>
    <name evidence="7" type="ORF">WICPIJ_001366</name>
</gene>
<evidence type="ECO:0000256" key="2">
    <source>
        <dbReference type="ARBA" id="ARBA00022664"/>
    </source>
</evidence>
<dbReference type="Pfam" id="PF23241">
    <property type="entry name" value="HAT_PRP39_C"/>
    <property type="match status" value="1"/>
</dbReference>
<evidence type="ECO:0000256" key="1">
    <source>
        <dbReference type="ARBA" id="ARBA00004123"/>
    </source>
</evidence>
<evidence type="ECO:0000313" key="7">
    <source>
        <dbReference type="EMBL" id="KAH3687649.1"/>
    </source>
</evidence>
<dbReference type="InterPro" id="IPR003107">
    <property type="entry name" value="HAT"/>
</dbReference>
<evidence type="ECO:0000256" key="6">
    <source>
        <dbReference type="ARBA" id="ARBA00038019"/>
    </source>
</evidence>
<dbReference type="InterPro" id="IPR059164">
    <property type="entry name" value="HAT_PRP39_C"/>
</dbReference>
<comment type="caution">
    <text evidence="7">The sequence shown here is derived from an EMBL/GenBank/DDBJ whole genome shotgun (WGS) entry which is preliminary data.</text>
</comment>
<evidence type="ECO:0000256" key="5">
    <source>
        <dbReference type="ARBA" id="ARBA00023242"/>
    </source>
</evidence>
<dbReference type="AlphaFoldDB" id="A0A9P8TQV1"/>
<dbReference type="GO" id="GO:0005685">
    <property type="term" value="C:U1 snRNP"/>
    <property type="evidence" value="ECO:0007669"/>
    <property type="project" value="TreeGrafter"/>
</dbReference>
<evidence type="ECO:0000256" key="4">
    <source>
        <dbReference type="ARBA" id="ARBA00023187"/>
    </source>
</evidence>
<keyword evidence="5" id="KW-0539">Nucleus</keyword>
<keyword evidence="4" id="KW-0508">mRNA splicing</keyword>
<organism evidence="7 8">
    <name type="scientific">Wickerhamomyces pijperi</name>
    <name type="common">Yeast</name>
    <name type="synonym">Pichia pijperi</name>
    <dbReference type="NCBI Taxonomy" id="599730"/>
    <lineage>
        <taxon>Eukaryota</taxon>
        <taxon>Fungi</taxon>
        <taxon>Dikarya</taxon>
        <taxon>Ascomycota</taxon>
        <taxon>Saccharomycotina</taxon>
        <taxon>Saccharomycetes</taxon>
        <taxon>Phaffomycetales</taxon>
        <taxon>Wickerhamomycetaceae</taxon>
        <taxon>Wickerhamomyces</taxon>
    </lineage>
</organism>
<evidence type="ECO:0000313" key="8">
    <source>
        <dbReference type="Proteomes" id="UP000774326"/>
    </source>
</evidence>
<dbReference type="Proteomes" id="UP000774326">
    <property type="component" value="Unassembled WGS sequence"/>
</dbReference>
<dbReference type="EMBL" id="JAEUBG010000687">
    <property type="protein sequence ID" value="KAH3687649.1"/>
    <property type="molecule type" value="Genomic_DNA"/>
</dbReference>
<keyword evidence="8" id="KW-1185">Reference proteome</keyword>
<comment type="similarity">
    <text evidence="6">Belongs to the PRP39 family.</text>
</comment>
<dbReference type="GO" id="GO:0000395">
    <property type="term" value="P:mRNA 5'-splice site recognition"/>
    <property type="evidence" value="ECO:0007669"/>
    <property type="project" value="TreeGrafter"/>
</dbReference>
<dbReference type="PANTHER" id="PTHR17204:SF5">
    <property type="entry name" value="PRE-MRNA-PROCESSING FACTOR 39"/>
    <property type="match status" value="1"/>
</dbReference>
<dbReference type="SUPFAM" id="SSF48452">
    <property type="entry name" value="TPR-like"/>
    <property type="match status" value="1"/>
</dbReference>
<evidence type="ECO:0008006" key="9">
    <source>
        <dbReference type="Google" id="ProtNLM"/>
    </source>
</evidence>
<dbReference type="SMART" id="SM00386">
    <property type="entry name" value="HAT"/>
    <property type="match status" value="5"/>
</dbReference>
<dbReference type="Pfam" id="PF23240">
    <property type="entry name" value="HAT_PRP39_N"/>
    <property type="match status" value="1"/>
</dbReference>
<dbReference type="GO" id="GO:0030627">
    <property type="term" value="F:pre-mRNA 5'-splice site binding"/>
    <property type="evidence" value="ECO:0007669"/>
    <property type="project" value="TreeGrafter"/>
</dbReference>
<sequence length="629" mass="73786">MSSASIPSATQPQQSLTIDPLFLESNPQWKEARTKVDTNPTDLTSWNTLISETEALVLKYTPMTTEVKAVIEMTFDELLTRFPLFFGYWKKYTSIQYQINGLEASIATLSRSLDAFPYSIDLWIDYLNLLISNYLRSDKAKIRRSFMQAAKFIGPGFLSHDFWDKYLEFELNDDRVNFMKVLLHVIKMPLHQYARYYQRFLEVMDDFDLDGLIELEGESLVIPEDLKNNYEARKSFVKEYFNSVFLSTQEYVSQVWPFESNIKQSYFNLQPVSEEEEENWTKYLDFQIEKYKNKPSNIVKSIVISTFERSLIPNALATKFWKKYLAWYTSTFPKDFNEIDAIYRKACNLYIETKTFDIRLNYALFLQVNRQNEDQIHEIYLSTIKQNPLEFRPIISYIKFLSRTQGYTTLVKKLDDMFQNYQKSNEYKPINDPYMRRLRVLLNDRTIGIILTESLKIQWLYLNNAQTVKAQILKLIYDRRTVSFLDGCIPFYTMAYNFLKSIGDLKQLHRVVKTIKYEVSLPPGIISSILKDHQSYIRCNINDMDIYNPYVDALGHTLDIHNPVESSKFYEDGSKQRKREWGHPGVLNDTPEVTNADPYGLVSAVEVKGVPTFKNVEKAALPVEYLANE</sequence>
<dbReference type="GO" id="GO:0071004">
    <property type="term" value="C:U2-type prespliceosome"/>
    <property type="evidence" value="ECO:0007669"/>
    <property type="project" value="TreeGrafter"/>
</dbReference>
<dbReference type="PANTHER" id="PTHR17204">
    <property type="entry name" value="PRE-MRNA PROCESSING PROTEIN PRP39-RELATED"/>
    <property type="match status" value="1"/>
</dbReference>
<reference evidence="7" key="1">
    <citation type="journal article" date="2021" name="Open Biol.">
        <title>Shared evolutionary footprints suggest mitochondrial oxidative damage underlies multiple complex I losses in fungi.</title>
        <authorList>
            <person name="Schikora-Tamarit M.A."/>
            <person name="Marcet-Houben M."/>
            <person name="Nosek J."/>
            <person name="Gabaldon T."/>
        </authorList>
    </citation>
    <scope>NUCLEOTIDE SEQUENCE</scope>
    <source>
        <strain evidence="7">CBS2887</strain>
    </source>
</reference>
<keyword evidence="2" id="KW-0507">mRNA processing</keyword>
<keyword evidence="3" id="KW-0677">Repeat</keyword>
<proteinExistence type="inferred from homology"/>
<dbReference type="OrthoDB" id="10265668at2759"/>
<dbReference type="GO" id="GO:0000243">
    <property type="term" value="C:commitment complex"/>
    <property type="evidence" value="ECO:0007669"/>
    <property type="project" value="TreeGrafter"/>
</dbReference>
<protein>
    <recommendedName>
        <fullName evidence="9">Pre-mRNA-processing factor 39</fullName>
    </recommendedName>
</protein>
<comment type="subcellular location">
    <subcellularLocation>
        <location evidence="1">Nucleus</location>
    </subcellularLocation>
</comment>
<dbReference type="Gene3D" id="1.25.40.10">
    <property type="entry name" value="Tetratricopeptide repeat domain"/>
    <property type="match status" value="2"/>
</dbReference>